<accession>A0ABR1ZIQ2</accession>
<reference evidence="1 2" key="1">
    <citation type="journal article" date="2024" name="G3 (Bethesda)">
        <title>Genome assembly of Hibiscus sabdariffa L. provides insights into metabolisms of medicinal natural products.</title>
        <authorList>
            <person name="Kim T."/>
        </authorList>
    </citation>
    <scope>NUCLEOTIDE SEQUENCE [LARGE SCALE GENOMIC DNA]</scope>
    <source>
        <strain evidence="1">TK-2024</strain>
        <tissue evidence="1">Old leaves</tissue>
    </source>
</reference>
<dbReference type="Proteomes" id="UP001472677">
    <property type="component" value="Unassembled WGS sequence"/>
</dbReference>
<sequence>MASSGKKTRGRQKIEMKAIEKEDDKLITFSKRKPFSFGHPSIESVANRFFNNNIFPPDGNPHSLVETQQKERIDQVIQHYNEATRQMDAAKEIEKTLASQESGRETIFWWEAPIDKLNLHELEELESRYAKHINELYNARNKKIAGTTNTNDHVVASFFPGAR</sequence>
<dbReference type="SUPFAM" id="SSF55455">
    <property type="entry name" value="SRF-like"/>
    <property type="match status" value="1"/>
</dbReference>
<evidence type="ECO:0000313" key="2">
    <source>
        <dbReference type="Proteomes" id="UP001472677"/>
    </source>
</evidence>
<comment type="caution">
    <text evidence="1">The sequence shown here is derived from an EMBL/GenBank/DDBJ whole genome shotgun (WGS) entry which is preliminary data.</text>
</comment>
<proteinExistence type="predicted"/>
<dbReference type="InterPro" id="IPR036879">
    <property type="entry name" value="TF_MADSbox_sf"/>
</dbReference>
<evidence type="ECO:0000313" key="1">
    <source>
        <dbReference type="EMBL" id="KAK8480398.1"/>
    </source>
</evidence>
<protein>
    <submittedName>
        <fullName evidence="1">Uncharacterized protein</fullName>
    </submittedName>
</protein>
<name>A0ABR1ZIQ2_9ROSI</name>
<dbReference type="PROSITE" id="PS50066">
    <property type="entry name" value="MADS_BOX_2"/>
    <property type="match status" value="1"/>
</dbReference>
<dbReference type="EMBL" id="JBBPBM010002058">
    <property type="protein sequence ID" value="KAK8480398.1"/>
    <property type="molecule type" value="Genomic_DNA"/>
</dbReference>
<gene>
    <name evidence="1" type="ORF">V6N12_005546</name>
</gene>
<keyword evidence="2" id="KW-1185">Reference proteome</keyword>
<organism evidence="1 2">
    <name type="scientific">Hibiscus sabdariffa</name>
    <name type="common">roselle</name>
    <dbReference type="NCBI Taxonomy" id="183260"/>
    <lineage>
        <taxon>Eukaryota</taxon>
        <taxon>Viridiplantae</taxon>
        <taxon>Streptophyta</taxon>
        <taxon>Embryophyta</taxon>
        <taxon>Tracheophyta</taxon>
        <taxon>Spermatophyta</taxon>
        <taxon>Magnoliopsida</taxon>
        <taxon>eudicotyledons</taxon>
        <taxon>Gunneridae</taxon>
        <taxon>Pentapetalae</taxon>
        <taxon>rosids</taxon>
        <taxon>malvids</taxon>
        <taxon>Malvales</taxon>
        <taxon>Malvaceae</taxon>
        <taxon>Malvoideae</taxon>
        <taxon>Hibiscus</taxon>
    </lineage>
</organism>
<dbReference type="InterPro" id="IPR002100">
    <property type="entry name" value="TF_MADSbox"/>
</dbReference>